<dbReference type="EMBL" id="KQ976885">
    <property type="protein sequence ID" value="KYN07452.1"/>
    <property type="molecule type" value="Genomic_DNA"/>
</dbReference>
<evidence type="ECO:0000313" key="3">
    <source>
        <dbReference type="Proteomes" id="UP000078542"/>
    </source>
</evidence>
<evidence type="ECO:0000256" key="1">
    <source>
        <dbReference type="SAM" id="MobiDB-lite"/>
    </source>
</evidence>
<keyword evidence="3" id="KW-1185">Reference proteome</keyword>
<reference evidence="2 3" key="1">
    <citation type="submission" date="2016-03" db="EMBL/GenBank/DDBJ databases">
        <title>Cyphomyrmex costatus WGS genome.</title>
        <authorList>
            <person name="Nygaard S."/>
            <person name="Hu H."/>
            <person name="Boomsma J."/>
            <person name="Zhang G."/>
        </authorList>
    </citation>
    <scope>NUCLEOTIDE SEQUENCE [LARGE SCALE GENOMIC DNA]</scope>
    <source>
        <strain evidence="2">MS0001</strain>
        <tissue evidence="2">Whole body</tissue>
    </source>
</reference>
<dbReference type="Proteomes" id="UP000078542">
    <property type="component" value="Unassembled WGS sequence"/>
</dbReference>
<sequence length="217" mass="24758">MPSKRKSKLHADSPANRDDLRHNALFFPASLQAQRCTSVHGVANDAERAAVFSCGQLSSGIQKIDNPPAYQVLRQYVHNDHGQRLCLLLCRSHWAMENECLEMHCRKRLRRLRSFRKFGRGRMRTRTSTAFVKTPCDVNECIVIGRGKLVAGRQAGRQADRQAGSKQASKQAGRQSRQTKKHSQSTLCKRWQAEVDRLWKVAALLTYEIDSIYVRII</sequence>
<gene>
    <name evidence="2" type="ORF">ALC62_01654</name>
</gene>
<feature type="region of interest" description="Disordered" evidence="1">
    <location>
        <begin position="155"/>
        <end position="184"/>
    </location>
</feature>
<evidence type="ECO:0000313" key="2">
    <source>
        <dbReference type="EMBL" id="KYN07452.1"/>
    </source>
</evidence>
<organism evidence="2 3">
    <name type="scientific">Cyphomyrmex costatus</name>
    <dbReference type="NCBI Taxonomy" id="456900"/>
    <lineage>
        <taxon>Eukaryota</taxon>
        <taxon>Metazoa</taxon>
        <taxon>Ecdysozoa</taxon>
        <taxon>Arthropoda</taxon>
        <taxon>Hexapoda</taxon>
        <taxon>Insecta</taxon>
        <taxon>Pterygota</taxon>
        <taxon>Neoptera</taxon>
        <taxon>Endopterygota</taxon>
        <taxon>Hymenoptera</taxon>
        <taxon>Apocrita</taxon>
        <taxon>Aculeata</taxon>
        <taxon>Formicoidea</taxon>
        <taxon>Formicidae</taxon>
        <taxon>Myrmicinae</taxon>
        <taxon>Cyphomyrmex</taxon>
    </lineage>
</organism>
<feature type="compositionally biased region" description="Polar residues" evidence="1">
    <location>
        <begin position="164"/>
        <end position="176"/>
    </location>
</feature>
<proteinExistence type="predicted"/>
<name>A0A195D3H8_9HYME</name>
<protein>
    <submittedName>
        <fullName evidence="2">Uncharacterized protein</fullName>
    </submittedName>
</protein>
<accession>A0A195D3H8</accession>
<dbReference type="AlphaFoldDB" id="A0A195D3H8"/>